<keyword evidence="4" id="KW-0676">Redox-active center</keyword>
<keyword evidence="1" id="KW-0732">Signal</keyword>
<dbReference type="Pfam" id="PF18312">
    <property type="entry name" value="ScsC_N"/>
    <property type="match status" value="1"/>
</dbReference>
<evidence type="ECO:0000313" key="6">
    <source>
        <dbReference type="EMBL" id="AQT47426.1"/>
    </source>
</evidence>
<proteinExistence type="predicted"/>
<keyword evidence="2" id="KW-0560">Oxidoreductase</keyword>
<dbReference type="GO" id="GO:0016853">
    <property type="term" value="F:isomerase activity"/>
    <property type="evidence" value="ECO:0007669"/>
    <property type="project" value="UniProtKB-KW"/>
</dbReference>
<evidence type="ECO:0000256" key="2">
    <source>
        <dbReference type="ARBA" id="ARBA00023002"/>
    </source>
</evidence>
<dbReference type="InterPro" id="IPR041205">
    <property type="entry name" value="ScsC_N"/>
</dbReference>
<dbReference type="GO" id="GO:0016491">
    <property type="term" value="F:oxidoreductase activity"/>
    <property type="evidence" value="ECO:0007669"/>
    <property type="project" value="UniProtKB-KW"/>
</dbReference>
<accession>A0A1U9MHU2</accession>
<dbReference type="PROSITE" id="PS51352">
    <property type="entry name" value="THIOREDOXIN_2"/>
    <property type="match status" value="1"/>
</dbReference>
<dbReference type="CDD" id="cd03023">
    <property type="entry name" value="DsbA_Com1_like"/>
    <property type="match status" value="1"/>
</dbReference>
<dbReference type="InterPro" id="IPR001853">
    <property type="entry name" value="DSBA-like_thioredoxin_dom"/>
</dbReference>
<dbReference type="Gene3D" id="3.40.30.10">
    <property type="entry name" value="Glutaredoxin"/>
    <property type="match status" value="1"/>
</dbReference>
<sequence>MMFVPFQNTVFAASAQNDTTNEIKNRIVADPNFIKAVGEAIGNQATDDHIREVVKDYLVKNPEVMIEVQEALDKKQAQKIAENQSSAINSMKDEIFNSGNDAVIGNPEGKVTLVEFFDYNCGYCKKAYPDMQTLIKNNPNLRIVLKDFPILGPDSVKAHIVARAVLKLIPAKYPEFHTEMLTSEGRANEEKAIKIALKLGVDEKKLRDAMKDEKLQQVFSTNGQIAYALNISGTPSYILGDEVLVGAVGENILKQKIGLIEK</sequence>
<dbReference type="SUPFAM" id="SSF52833">
    <property type="entry name" value="Thioredoxin-like"/>
    <property type="match status" value="1"/>
</dbReference>
<dbReference type="AlphaFoldDB" id="A0A1U9MHU2"/>
<dbReference type="RefSeq" id="WP_225868086.1">
    <property type="nucleotide sequence ID" value="NZ_CP015625.1"/>
</dbReference>
<organism evidence="6 7">
    <name type="scientific">Bartonella choladocola</name>
    <dbReference type="NCBI Taxonomy" id="2750995"/>
    <lineage>
        <taxon>Bacteria</taxon>
        <taxon>Pseudomonadati</taxon>
        <taxon>Pseudomonadota</taxon>
        <taxon>Alphaproteobacteria</taxon>
        <taxon>Hyphomicrobiales</taxon>
        <taxon>Bartonellaceae</taxon>
        <taxon>Bartonella</taxon>
    </lineage>
</organism>
<evidence type="ECO:0000259" key="5">
    <source>
        <dbReference type="PROSITE" id="PS51352"/>
    </source>
</evidence>
<gene>
    <name evidence="6" type="ORF">BBC0122_013150</name>
</gene>
<evidence type="ECO:0000256" key="3">
    <source>
        <dbReference type="ARBA" id="ARBA00023157"/>
    </source>
</evidence>
<dbReference type="EMBL" id="CP015625">
    <property type="protein sequence ID" value="AQT47426.1"/>
    <property type="molecule type" value="Genomic_DNA"/>
</dbReference>
<dbReference type="Pfam" id="PF01323">
    <property type="entry name" value="DSBA"/>
    <property type="match status" value="1"/>
</dbReference>
<evidence type="ECO:0000256" key="4">
    <source>
        <dbReference type="ARBA" id="ARBA00023284"/>
    </source>
</evidence>
<dbReference type="KEGG" id="bapi:BBC0122_013150"/>
<evidence type="ECO:0000256" key="1">
    <source>
        <dbReference type="ARBA" id="ARBA00022729"/>
    </source>
</evidence>
<name>A0A1U9MHU2_9HYPH</name>
<protein>
    <submittedName>
        <fullName evidence="6">Protein-disulfide isomerase</fullName>
    </submittedName>
</protein>
<dbReference type="PANTHER" id="PTHR13887">
    <property type="entry name" value="GLUTATHIONE S-TRANSFERASE KAPPA"/>
    <property type="match status" value="1"/>
</dbReference>
<evidence type="ECO:0000313" key="7">
    <source>
        <dbReference type="Proteomes" id="UP000189632"/>
    </source>
</evidence>
<dbReference type="PANTHER" id="PTHR13887:SF14">
    <property type="entry name" value="DISULFIDE BOND FORMATION PROTEIN D"/>
    <property type="match status" value="1"/>
</dbReference>
<dbReference type="InterPro" id="IPR013766">
    <property type="entry name" value="Thioredoxin_domain"/>
</dbReference>
<keyword evidence="6" id="KW-0413">Isomerase</keyword>
<keyword evidence="7" id="KW-1185">Reference proteome</keyword>
<keyword evidence="3" id="KW-1015">Disulfide bond</keyword>
<feature type="domain" description="Thioredoxin" evidence="5">
    <location>
        <begin position="69"/>
        <end position="253"/>
    </location>
</feature>
<dbReference type="InterPro" id="IPR036249">
    <property type="entry name" value="Thioredoxin-like_sf"/>
</dbReference>
<dbReference type="Proteomes" id="UP000189632">
    <property type="component" value="Chromosome"/>
</dbReference>
<reference evidence="6 7" key="1">
    <citation type="submission" date="2016-11" db="EMBL/GenBank/DDBJ databases">
        <title>Comparative genomics of Bartonella apis.</title>
        <authorList>
            <person name="Engel P."/>
        </authorList>
    </citation>
    <scope>NUCLEOTIDE SEQUENCE [LARGE SCALE GENOMIC DNA]</scope>
    <source>
        <strain evidence="6 7">BBC0122</strain>
    </source>
</reference>